<keyword evidence="4" id="KW-1185">Reference proteome</keyword>
<dbReference type="InterPro" id="IPR002059">
    <property type="entry name" value="CSP_DNA-bd"/>
</dbReference>
<dbReference type="InterPro" id="IPR012340">
    <property type="entry name" value="NA-bd_OB-fold"/>
</dbReference>
<feature type="domain" description="Cold-shock" evidence="1">
    <location>
        <begin position="4"/>
        <end position="68"/>
    </location>
</feature>
<dbReference type="SMART" id="SM00357">
    <property type="entry name" value="CSP"/>
    <property type="match status" value="1"/>
</dbReference>
<dbReference type="GO" id="GO:0003676">
    <property type="term" value="F:nucleic acid binding"/>
    <property type="evidence" value="ECO:0007669"/>
    <property type="project" value="InterPro"/>
</dbReference>
<organism evidence="3 4">
    <name type="scientific">Neisseria brasiliensis</name>
    <dbReference type="NCBI Taxonomy" id="2666100"/>
    <lineage>
        <taxon>Bacteria</taxon>
        <taxon>Pseudomonadati</taxon>
        <taxon>Pseudomonadota</taxon>
        <taxon>Betaproteobacteria</taxon>
        <taxon>Neisseriales</taxon>
        <taxon>Neisseriaceae</taxon>
        <taxon>Neisseria</taxon>
    </lineage>
</organism>
<dbReference type="SUPFAM" id="SSF50249">
    <property type="entry name" value="Nucleic acid-binding proteins"/>
    <property type="match status" value="1"/>
</dbReference>
<comment type="caution">
    <text evidence="3">The sequence shown here is derived from an EMBL/GenBank/DDBJ whole genome shotgun (WGS) entry which is preliminary data.</text>
</comment>
<dbReference type="EMBL" id="WJXO01000001">
    <property type="protein sequence ID" value="MRN37094.1"/>
    <property type="molecule type" value="Genomic_DNA"/>
</dbReference>
<dbReference type="AlphaFoldDB" id="A0A5Q3RXA1"/>
<gene>
    <name evidence="3" type="ORF">GJU80_00825</name>
</gene>
<dbReference type="SMART" id="SM00894">
    <property type="entry name" value="Excalibur"/>
    <property type="match status" value="1"/>
</dbReference>
<dbReference type="Pfam" id="PF00313">
    <property type="entry name" value="CSD"/>
    <property type="match status" value="1"/>
</dbReference>
<accession>A0A5Q3RXA1</accession>
<reference evidence="3" key="1">
    <citation type="journal article" name="Emerg. Infect. Dis.">
        <title>Two cases of a newly characterized neisseria species.</title>
        <authorList>
            <person name="Mustapha M."/>
            <person name="Lemos A.P.S."/>
            <person name="Harrison L.H."/>
            <person name="Vantyne D."/>
            <person name="Sacchi C.T."/>
        </authorList>
    </citation>
    <scope>NUCLEOTIDE SEQUENCE</scope>
    <source>
        <strain evidence="3">N.95.16</strain>
    </source>
</reference>
<feature type="domain" description="Excalibur calcium-binding" evidence="2">
    <location>
        <begin position="169"/>
        <end position="204"/>
    </location>
</feature>
<dbReference type="Pfam" id="PF05901">
    <property type="entry name" value="Excalibur"/>
    <property type="match status" value="1"/>
</dbReference>
<protein>
    <submittedName>
        <fullName evidence="3">Cold shock domain-containing protein</fullName>
    </submittedName>
</protein>
<dbReference type="Gene3D" id="2.40.50.140">
    <property type="entry name" value="Nucleic acid-binding proteins"/>
    <property type="match status" value="1"/>
</dbReference>
<dbReference type="InterPro" id="IPR011129">
    <property type="entry name" value="CSD"/>
</dbReference>
<proteinExistence type="predicted"/>
<dbReference type="RefSeq" id="WP_095503727.1">
    <property type="nucleotide sequence ID" value="NZ_CP046027.1"/>
</dbReference>
<sequence length="209" mass="23394">MRYYGTIVRWNESRRFGAIREESTENEIFVALSTFNGHTEGPFEGQRVSFYLAKGRQGRSEAQDVRFIDDFDDEAESPSHAAYRKQGGSPSRAGGVLLAILLGAALLGGAWYGWQAWQDHRAQTVHTTTPPDSMVATIAAQMEAERKAWNQAVKSPASAKPSAKFSCDGRQYCSQMNSREEAEFFIRHCPNTKMDSDNDGIPCENDSRW</sequence>
<evidence type="ECO:0000259" key="2">
    <source>
        <dbReference type="SMART" id="SM00894"/>
    </source>
</evidence>
<dbReference type="Proteomes" id="UP000486297">
    <property type="component" value="Unassembled WGS sequence"/>
</dbReference>
<name>A0A5Q3RXA1_9NEIS</name>
<evidence type="ECO:0000259" key="1">
    <source>
        <dbReference type="SMART" id="SM00357"/>
    </source>
</evidence>
<dbReference type="InterPro" id="IPR008613">
    <property type="entry name" value="Excalibur_Ca-bd_domain"/>
</dbReference>
<evidence type="ECO:0000313" key="4">
    <source>
        <dbReference type="Proteomes" id="UP000486297"/>
    </source>
</evidence>
<evidence type="ECO:0000313" key="3">
    <source>
        <dbReference type="EMBL" id="MRN37094.1"/>
    </source>
</evidence>
<dbReference type="GO" id="GO:0005829">
    <property type="term" value="C:cytosol"/>
    <property type="evidence" value="ECO:0007669"/>
    <property type="project" value="UniProtKB-ARBA"/>
</dbReference>